<accession>A0ABQ7V436</accession>
<dbReference type="Pfam" id="PF03140">
    <property type="entry name" value="DUF247"/>
    <property type="match status" value="1"/>
</dbReference>
<keyword evidence="1" id="KW-0812">Transmembrane</keyword>
<gene>
    <name evidence="2" type="ORF">KY290_021601</name>
</gene>
<organism evidence="2 3">
    <name type="scientific">Solanum tuberosum</name>
    <name type="common">Potato</name>
    <dbReference type="NCBI Taxonomy" id="4113"/>
    <lineage>
        <taxon>Eukaryota</taxon>
        <taxon>Viridiplantae</taxon>
        <taxon>Streptophyta</taxon>
        <taxon>Embryophyta</taxon>
        <taxon>Tracheophyta</taxon>
        <taxon>Spermatophyta</taxon>
        <taxon>Magnoliopsida</taxon>
        <taxon>eudicotyledons</taxon>
        <taxon>Gunneridae</taxon>
        <taxon>Pentapetalae</taxon>
        <taxon>asterids</taxon>
        <taxon>lamiids</taxon>
        <taxon>Solanales</taxon>
        <taxon>Solanaceae</taxon>
        <taxon>Solanoideae</taxon>
        <taxon>Solaneae</taxon>
        <taxon>Solanum</taxon>
    </lineage>
</organism>
<dbReference type="Proteomes" id="UP000826656">
    <property type="component" value="Unassembled WGS sequence"/>
</dbReference>
<feature type="transmembrane region" description="Helical" evidence="1">
    <location>
        <begin position="454"/>
        <end position="481"/>
    </location>
</feature>
<evidence type="ECO:0000256" key="1">
    <source>
        <dbReference type="SAM" id="Phobius"/>
    </source>
</evidence>
<sequence length="556" mass="63586">MADSIIEITSIDNKTPLLLQTEENEIIKGRIDEMFENLNNSSIKSHTIFKVNVSLRESNPEAYAPKMISIGPYHKNNPQLRSMEKYKLLYLRRFLERKKENDVKSYISELQNLKEKALKSYDDIDNPKNDSNKFCEMLLLDGCFVVEFIRERSEIYPKDEEEIIKSNIGCICNQIVRDLMLLENQLPFFVLNKLHDMTKQDDESPLAIQAVLSFTFFVDLDKVTSESLIKVAHNAIDIKHLLHAVHILSCHGNPTKKSFVVPVSSCHGNPRKTSNAVSKFPCLGNPTKTSKDDTTYHTVMPNATELSEAGVSFAKVKNNSDMTSLFDIKFKDGLMTIPCFQVIDETESFLRNLIAYEQQSCEVQPKYFSDFAVFMDYLIDSDKDVNLLRQKGIIKHWMGEDKDVSSFFNKIGKGVTRYSTFYYEDECLSASQHCEKTLNRLIANLMRNYCSGPWVGASTVAAIILLLLTTIQTILAIISAFKVTKTPYRCMALSILLHQNGEYPLVKIQCFLHFPQCKKNSTDSGHKLISNIKQRINKNIVRSVRTNIVKSTNHYR</sequence>
<dbReference type="EMBL" id="JAIVGD010000015">
    <property type="protein sequence ID" value="KAH0758108.1"/>
    <property type="molecule type" value="Genomic_DNA"/>
</dbReference>
<evidence type="ECO:0000313" key="3">
    <source>
        <dbReference type="Proteomes" id="UP000826656"/>
    </source>
</evidence>
<reference evidence="2 3" key="1">
    <citation type="journal article" date="2021" name="bioRxiv">
        <title>Chromosome-scale and haplotype-resolved genome assembly of a tetraploid potato cultivar.</title>
        <authorList>
            <person name="Sun H."/>
            <person name="Jiao W.-B."/>
            <person name="Krause K."/>
            <person name="Campoy J.A."/>
            <person name="Goel M."/>
            <person name="Folz-Donahue K."/>
            <person name="Kukat C."/>
            <person name="Huettel B."/>
            <person name="Schneeberger K."/>
        </authorList>
    </citation>
    <scope>NUCLEOTIDE SEQUENCE [LARGE SCALE GENOMIC DNA]</scope>
    <source>
        <strain evidence="2">SolTubOtavaFocal</strain>
        <tissue evidence="2">Leaves</tissue>
    </source>
</reference>
<proteinExistence type="predicted"/>
<keyword evidence="3" id="KW-1185">Reference proteome</keyword>
<dbReference type="PANTHER" id="PTHR31170:SF25">
    <property type="entry name" value="BNAA09G04570D PROTEIN"/>
    <property type="match status" value="1"/>
</dbReference>
<dbReference type="InterPro" id="IPR004158">
    <property type="entry name" value="DUF247_pln"/>
</dbReference>
<protein>
    <submittedName>
        <fullName evidence="2">Uncharacterized protein</fullName>
    </submittedName>
</protein>
<dbReference type="PANTHER" id="PTHR31170">
    <property type="entry name" value="BNAC04G53230D PROTEIN"/>
    <property type="match status" value="1"/>
</dbReference>
<evidence type="ECO:0000313" key="2">
    <source>
        <dbReference type="EMBL" id="KAH0758108.1"/>
    </source>
</evidence>
<name>A0ABQ7V436_SOLTU</name>
<keyword evidence="1" id="KW-0472">Membrane</keyword>
<comment type="caution">
    <text evidence="2">The sequence shown here is derived from an EMBL/GenBank/DDBJ whole genome shotgun (WGS) entry which is preliminary data.</text>
</comment>
<keyword evidence="1" id="KW-1133">Transmembrane helix</keyword>